<evidence type="ECO:0000256" key="1">
    <source>
        <dbReference type="SAM" id="Phobius"/>
    </source>
</evidence>
<keyword evidence="1" id="KW-0812">Transmembrane</keyword>
<reference evidence="2" key="1">
    <citation type="submission" date="2019-12" db="EMBL/GenBank/DDBJ databases">
        <title>An insight into the sialome of adult female Ixodes ricinus ticks feeding for 6 days.</title>
        <authorList>
            <person name="Perner J."/>
            <person name="Ribeiro J.M.C."/>
        </authorList>
    </citation>
    <scope>NUCLEOTIDE SEQUENCE</scope>
    <source>
        <strain evidence="2">Semi-engorged</strain>
        <tissue evidence="2">Salivary glands</tissue>
    </source>
</reference>
<dbReference type="AlphaFoldDB" id="A0A6B0U5Y7"/>
<proteinExistence type="predicted"/>
<evidence type="ECO:0000313" key="2">
    <source>
        <dbReference type="EMBL" id="MXU83636.1"/>
    </source>
</evidence>
<accession>A0A6B0U5Y7</accession>
<keyword evidence="1" id="KW-0472">Membrane</keyword>
<protein>
    <submittedName>
        <fullName evidence="2">Uncharacterized protein</fullName>
    </submittedName>
</protein>
<organism evidence="2">
    <name type="scientific">Ixodes ricinus</name>
    <name type="common">Common tick</name>
    <name type="synonym">Acarus ricinus</name>
    <dbReference type="NCBI Taxonomy" id="34613"/>
    <lineage>
        <taxon>Eukaryota</taxon>
        <taxon>Metazoa</taxon>
        <taxon>Ecdysozoa</taxon>
        <taxon>Arthropoda</taxon>
        <taxon>Chelicerata</taxon>
        <taxon>Arachnida</taxon>
        <taxon>Acari</taxon>
        <taxon>Parasitiformes</taxon>
        <taxon>Ixodida</taxon>
        <taxon>Ixodoidea</taxon>
        <taxon>Ixodidae</taxon>
        <taxon>Ixodinae</taxon>
        <taxon>Ixodes</taxon>
    </lineage>
</organism>
<feature type="transmembrane region" description="Helical" evidence="1">
    <location>
        <begin position="49"/>
        <end position="71"/>
    </location>
</feature>
<dbReference type="EMBL" id="GIFC01001553">
    <property type="protein sequence ID" value="MXU83636.1"/>
    <property type="molecule type" value="Transcribed_RNA"/>
</dbReference>
<keyword evidence="1" id="KW-1133">Transmembrane helix</keyword>
<dbReference type="PROSITE" id="PS51257">
    <property type="entry name" value="PROKAR_LIPOPROTEIN"/>
    <property type="match status" value="1"/>
</dbReference>
<name>A0A6B0U5Y7_IXORI</name>
<sequence length="76" mass="8807">MFRFLQIRRNCTCTAVIIACPRSWAMCLWFQLYSSNYTIPWARRSIQGSWANSSLLIPPVVPITVFFNIFFTTGVP</sequence>